<evidence type="ECO:0000256" key="7">
    <source>
        <dbReference type="SAM" id="Phobius"/>
    </source>
</evidence>
<dbReference type="InterPro" id="IPR003439">
    <property type="entry name" value="ABC_transporter-like_ATP-bd"/>
</dbReference>
<dbReference type="SUPFAM" id="SSF90123">
    <property type="entry name" value="ABC transporter transmembrane region"/>
    <property type="match status" value="1"/>
</dbReference>
<evidence type="ECO:0000256" key="2">
    <source>
        <dbReference type="ARBA" id="ARBA00022692"/>
    </source>
</evidence>
<feature type="transmembrane region" description="Helical" evidence="7">
    <location>
        <begin position="272"/>
        <end position="289"/>
    </location>
</feature>
<dbReference type="RefSeq" id="WP_375520795.1">
    <property type="nucleotide sequence ID" value="NZ_JBHIRY010000013.1"/>
</dbReference>
<dbReference type="PROSITE" id="PS00211">
    <property type="entry name" value="ABC_TRANSPORTER_1"/>
    <property type="match status" value="1"/>
</dbReference>
<dbReference type="InterPro" id="IPR011527">
    <property type="entry name" value="ABC1_TM_dom"/>
</dbReference>
<accession>A0ABV5C2C0</accession>
<feature type="domain" description="ABC transmembrane type-1" evidence="9">
    <location>
        <begin position="153"/>
        <end position="436"/>
    </location>
</feature>
<dbReference type="PROSITE" id="PS50929">
    <property type="entry name" value="ABC_TM1F"/>
    <property type="match status" value="1"/>
</dbReference>
<keyword evidence="2 7" id="KW-0812">Transmembrane</keyword>
<evidence type="ECO:0000256" key="4">
    <source>
        <dbReference type="ARBA" id="ARBA00022840"/>
    </source>
</evidence>
<dbReference type="InterPro" id="IPR027417">
    <property type="entry name" value="P-loop_NTPase"/>
</dbReference>
<keyword evidence="6 7" id="KW-0472">Membrane</keyword>
<reference evidence="10 11" key="1">
    <citation type="submission" date="2024-09" db="EMBL/GenBank/DDBJ databases">
        <title>Paenibacillus zeirhizospherea sp. nov., isolated from surface of the maize (Zea mays) roots in a horticulture field, Hungary.</title>
        <authorList>
            <person name="Marton D."/>
            <person name="Farkas M."/>
            <person name="Bedics A."/>
            <person name="Toth E."/>
            <person name="Tancsics A."/>
            <person name="Boka K."/>
            <person name="Marati G."/>
            <person name="Kriszt B."/>
            <person name="Cserhati M."/>
        </authorList>
    </citation>
    <scope>NUCLEOTIDE SEQUENCE [LARGE SCALE GENOMIC DNA]</scope>
    <source>
        <strain evidence="10 11">JCM 18446</strain>
    </source>
</reference>
<keyword evidence="4" id="KW-0067">ATP-binding</keyword>
<gene>
    <name evidence="10" type="ORF">ACE5LO_14770</name>
</gene>
<feature type="transmembrane region" description="Helical" evidence="7">
    <location>
        <begin position="189"/>
        <end position="214"/>
    </location>
</feature>
<sequence length="718" mass="79363">MKPIYVGLGLFFFALGAAGAVLPLLPSTPFLLLSALCFARGSDRFNQWFLSTRLYKNHLESFIRTRSMKLRTKIITVGFASSMLALAFILSNSFWVKGGILLAAAFKYYYFIFRIRTESPRVSEASNDAPRKRSKMMDSRLLALVEHSRQYIALGVLMNWIGLLANVCAVITVATMLQRGWEGQLTGGFTLLACGIIAGSIGIRCICAYVASLLSWRSSNNAKQTLRTSLYRKLLKLGVGYTERTSTAGAVQISVEGVEQLEHYFGRYMPQLFYSLLAPLTLFVILSFISFKSALILLICVPLIPVSIIAIMRFARKLFSKYWGSYVNLGNGFLENLQGLTTLKIYAADEQRHEEMNATAESFRRMTMRVLRMQLNSVAIMDIIAYGGAAIGVIIAANEFAAGRIPLWGALTVMLLSAEFFIPLRLLGSYFHIAMNGMAASDKIFELLELDERQRGNGTIHDGSIQLEQLSFSYNGAKREAGQTTLKDINLDIPQGSLTAFVGQSGSGKSTLAALMMGFVNGYEGRLIVGGSERRDILEQTVMQRITLVSLGSHIFKGTVKENLRMGAPAADEDDLLQALEQVNLREFVLSQGGLSYALEEQGANLSGGQRQRMALARALLHDSDIYIFDEATSNIDVESEEKIMEVIHTLARRKTIILISHRLANVVQADCIHVLSEGRLVESGTHRELLGLNGHYAALFNSQQQIEQFAKGGMAYA</sequence>
<keyword evidence="5 7" id="KW-1133">Transmembrane helix</keyword>
<feature type="transmembrane region" description="Helical" evidence="7">
    <location>
        <begin position="375"/>
        <end position="395"/>
    </location>
</feature>
<dbReference type="SUPFAM" id="SSF52540">
    <property type="entry name" value="P-loop containing nucleoside triphosphate hydrolases"/>
    <property type="match status" value="1"/>
</dbReference>
<dbReference type="Pfam" id="PF00005">
    <property type="entry name" value="ABC_tran"/>
    <property type="match status" value="1"/>
</dbReference>
<dbReference type="InterPro" id="IPR036640">
    <property type="entry name" value="ABC1_TM_sf"/>
</dbReference>
<dbReference type="Gene3D" id="3.40.50.300">
    <property type="entry name" value="P-loop containing nucleotide triphosphate hydrolases"/>
    <property type="match status" value="1"/>
</dbReference>
<dbReference type="PANTHER" id="PTHR24221">
    <property type="entry name" value="ATP-BINDING CASSETTE SUB-FAMILY B"/>
    <property type="match status" value="1"/>
</dbReference>
<comment type="subcellular location">
    <subcellularLocation>
        <location evidence="1">Cell membrane</location>
        <topology evidence="1">Multi-pass membrane protein</topology>
    </subcellularLocation>
</comment>
<dbReference type="InterPro" id="IPR039421">
    <property type="entry name" value="Type_1_exporter"/>
</dbReference>
<evidence type="ECO:0000256" key="3">
    <source>
        <dbReference type="ARBA" id="ARBA00022741"/>
    </source>
</evidence>
<evidence type="ECO:0000256" key="1">
    <source>
        <dbReference type="ARBA" id="ARBA00004651"/>
    </source>
</evidence>
<organism evidence="10 11">
    <name type="scientific">Paenibacillus medicaginis</name>
    <dbReference type="NCBI Taxonomy" id="1470560"/>
    <lineage>
        <taxon>Bacteria</taxon>
        <taxon>Bacillati</taxon>
        <taxon>Bacillota</taxon>
        <taxon>Bacilli</taxon>
        <taxon>Bacillales</taxon>
        <taxon>Paenibacillaceae</taxon>
        <taxon>Paenibacillus</taxon>
    </lineage>
</organism>
<dbReference type="Pfam" id="PF04304">
    <property type="entry name" value="DUF454"/>
    <property type="match status" value="1"/>
</dbReference>
<dbReference type="PROSITE" id="PS50893">
    <property type="entry name" value="ABC_TRANSPORTER_2"/>
    <property type="match status" value="1"/>
</dbReference>
<name>A0ABV5C2C0_9BACL</name>
<dbReference type="InterPro" id="IPR003593">
    <property type="entry name" value="AAA+_ATPase"/>
</dbReference>
<evidence type="ECO:0000256" key="5">
    <source>
        <dbReference type="ARBA" id="ARBA00022989"/>
    </source>
</evidence>
<dbReference type="Pfam" id="PF00664">
    <property type="entry name" value="ABC_membrane"/>
    <property type="match status" value="1"/>
</dbReference>
<protein>
    <submittedName>
        <fullName evidence="10">DUF454 family protein</fullName>
    </submittedName>
</protein>
<evidence type="ECO:0000256" key="6">
    <source>
        <dbReference type="ARBA" id="ARBA00023136"/>
    </source>
</evidence>
<dbReference type="InterPro" id="IPR017871">
    <property type="entry name" value="ABC_transporter-like_CS"/>
</dbReference>
<feature type="transmembrane region" description="Helical" evidence="7">
    <location>
        <begin position="70"/>
        <end position="89"/>
    </location>
</feature>
<evidence type="ECO:0000313" key="11">
    <source>
        <dbReference type="Proteomes" id="UP001580430"/>
    </source>
</evidence>
<keyword evidence="11" id="KW-1185">Reference proteome</keyword>
<evidence type="ECO:0000259" key="8">
    <source>
        <dbReference type="PROSITE" id="PS50893"/>
    </source>
</evidence>
<dbReference type="Proteomes" id="UP001580430">
    <property type="component" value="Unassembled WGS sequence"/>
</dbReference>
<dbReference type="PANTHER" id="PTHR24221:SF654">
    <property type="entry name" value="ATP-BINDING CASSETTE SUB-FAMILY B MEMBER 6"/>
    <property type="match status" value="1"/>
</dbReference>
<feature type="transmembrane region" description="Helical" evidence="7">
    <location>
        <begin position="151"/>
        <end position="177"/>
    </location>
</feature>
<feature type="transmembrane region" description="Helical" evidence="7">
    <location>
        <begin position="295"/>
        <end position="315"/>
    </location>
</feature>
<dbReference type="SMART" id="SM00382">
    <property type="entry name" value="AAA"/>
    <property type="match status" value="1"/>
</dbReference>
<dbReference type="EMBL" id="JBHIRY010000013">
    <property type="protein sequence ID" value="MFB5761657.1"/>
    <property type="molecule type" value="Genomic_DNA"/>
</dbReference>
<feature type="transmembrane region" description="Helical" evidence="7">
    <location>
        <begin position="407"/>
        <end position="428"/>
    </location>
</feature>
<dbReference type="Gene3D" id="1.20.1560.10">
    <property type="entry name" value="ABC transporter type 1, transmembrane domain"/>
    <property type="match status" value="1"/>
</dbReference>
<feature type="domain" description="ABC transporter" evidence="8">
    <location>
        <begin position="465"/>
        <end position="703"/>
    </location>
</feature>
<proteinExistence type="predicted"/>
<evidence type="ECO:0000259" key="9">
    <source>
        <dbReference type="PROSITE" id="PS50929"/>
    </source>
</evidence>
<keyword evidence="3" id="KW-0547">Nucleotide-binding</keyword>
<dbReference type="CDD" id="cd18781">
    <property type="entry name" value="ABC_6TM_AarD_CydDC_like"/>
    <property type="match status" value="1"/>
</dbReference>
<evidence type="ECO:0000313" key="10">
    <source>
        <dbReference type="EMBL" id="MFB5761657.1"/>
    </source>
</evidence>
<comment type="caution">
    <text evidence="10">The sequence shown here is derived from an EMBL/GenBank/DDBJ whole genome shotgun (WGS) entry which is preliminary data.</text>
</comment>
<dbReference type="InterPro" id="IPR007401">
    <property type="entry name" value="DUF454"/>
</dbReference>